<feature type="region of interest" description="Disordered" evidence="1">
    <location>
        <begin position="173"/>
        <end position="274"/>
    </location>
</feature>
<feature type="region of interest" description="Disordered" evidence="1">
    <location>
        <begin position="465"/>
        <end position="503"/>
    </location>
</feature>
<evidence type="ECO:0000313" key="2">
    <source>
        <dbReference type="EMBL" id="CAD7620913.1"/>
    </source>
</evidence>
<dbReference type="InterPro" id="IPR026092">
    <property type="entry name" value="RAI2/SOBP"/>
</dbReference>
<dbReference type="PANTHER" id="PTHR23186">
    <property type="entry name" value="RETINOIC ACID-INDUCED PROTEIN 2"/>
    <property type="match status" value="1"/>
</dbReference>
<dbReference type="Proteomes" id="UP000759131">
    <property type="component" value="Unassembled WGS sequence"/>
</dbReference>
<feature type="region of interest" description="Disordered" evidence="1">
    <location>
        <begin position="110"/>
        <end position="157"/>
    </location>
</feature>
<sequence length="624" mass="68740">MNNQNIPPGCIVCAWCAKVGMKLFTLRTANGCKAFCSELCFTQCRRASFKKNKICDWCKHVRHTVNYVDFQDGEQQLQFCSNKCLNQYKMNIFCNEAKAHLHLSPTLMKDSTTKATPVSSTKNTSNLITPELWLNNTKNGENDGNSVHSFMDSSDSDLELELDDSQPMNALPLKRRFSELSKESNETPKDDKSLRDKSPKESKRTKHLHKSSGSSRHTPSAKHTRHSNPELLQKSEWPSKESSTDKLSPNYHHSPTYRPNPRPHSPAPPVVPAPVSSIRTSMVANNHNIPQLLSQSVATPNNRSGASLTPMLPNGSPTGHLFPRLPGSIARGDHQIRAPLMPTPGFGARVPPPMPHNMFGAQMEMLLRMQSSFAGLRPPLPPFLPPHPPPNAHSFPGLSHFNGLLPPTGGPLLPPSYQINGPQLPAQMFPNCSLLPPMTIMVPYPVPLPIPIPIPIPLLFPIDKNSKTDNTNQNHDNSKHCNNHNNNQTNISSSNDVTTTSHNSNKGVLAGTIGANVCPISTASKVESVISKLVERKTKAINNTNNNNINENNIIKSKQKSANSMRRTDDNNSSQESEEQMSDSSDDGVGEEVPQNLVLSRDNHRPSAGRPFSPTITNNGYHLQ</sequence>
<feature type="compositionally biased region" description="Acidic residues" evidence="1">
    <location>
        <begin position="576"/>
        <end position="590"/>
    </location>
</feature>
<dbReference type="GO" id="GO:0048513">
    <property type="term" value="P:animal organ development"/>
    <property type="evidence" value="ECO:0007669"/>
    <property type="project" value="TreeGrafter"/>
</dbReference>
<feature type="compositionally biased region" description="Polar residues" evidence="1">
    <location>
        <begin position="110"/>
        <end position="148"/>
    </location>
</feature>
<feature type="compositionally biased region" description="Low complexity" evidence="1">
    <location>
        <begin position="543"/>
        <end position="555"/>
    </location>
</feature>
<evidence type="ECO:0000256" key="1">
    <source>
        <dbReference type="SAM" id="MobiDB-lite"/>
    </source>
</evidence>
<dbReference type="AlphaFoldDB" id="A0A7R9KD76"/>
<dbReference type="GO" id="GO:0005634">
    <property type="term" value="C:nucleus"/>
    <property type="evidence" value="ECO:0007669"/>
    <property type="project" value="TreeGrafter"/>
</dbReference>
<evidence type="ECO:0008006" key="4">
    <source>
        <dbReference type="Google" id="ProtNLM"/>
    </source>
</evidence>
<dbReference type="EMBL" id="CAJPIZ010000400">
    <property type="protein sequence ID" value="CAG2101343.1"/>
    <property type="molecule type" value="Genomic_DNA"/>
</dbReference>
<protein>
    <recommendedName>
        <fullName evidence="4">Sine oculis-binding protein</fullName>
    </recommendedName>
</protein>
<feature type="compositionally biased region" description="Polar residues" evidence="1">
    <location>
        <begin position="614"/>
        <end position="624"/>
    </location>
</feature>
<dbReference type="PANTHER" id="PTHR23186:SF4">
    <property type="entry name" value="GH22790P"/>
    <property type="match status" value="1"/>
</dbReference>
<feature type="compositionally biased region" description="Low complexity" evidence="1">
    <location>
        <begin position="483"/>
        <end position="495"/>
    </location>
</feature>
<evidence type="ECO:0000313" key="3">
    <source>
        <dbReference type="Proteomes" id="UP000759131"/>
    </source>
</evidence>
<reference evidence="2" key="1">
    <citation type="submission" date="2020-11" db="EMBL/GenBank/DDBJ databases">
        <authorList>
            <person name="Tran Van P."/>
        </authorList>
    </citation>
    <scope>NUCLEOTIDE SEQUENCE</scope>
</reference>
<name>A0A7R9KD76_9ACAR</name>
<feature type="region of interest" description="Disordered" evidence="1">
    <location>
        <begin position="543"/>
        <end position="624"/>
    </location>
</feature>
<feature type="compositionally biased region" description="Pro residues" evidence="1">
    <location>
        <begin position="258"/>
        <end position="272"/>
    </location>
</feature>
<gene>
    <name evidence="2" type="ORF">OSB1V03_LOCUS1393</name>
</gene>
<dbReference type="OrthoDB" id="6250723at2759"/>
<proteinExistence type="predicted"/>
<feature type="compositionally biased region" description="Basic and acidic residues" evidence="1">
    <location>
        <begin position="176"/>
        <end position="202"/>
    </location>
</feature>
<accession>A0A7R9KD76</accession>
<dbReference type="Pfam" id="PF15279">
    <property type="entry name" value="SOBP"/>
    <property type="match status" value="1"/>
</dbReference>
<dbReference type="EMBL" id="OC854975">
    <property type="protein sequence ID" value="CAD7620913.1"/>
    <property type="molecule type" value="Genomic_DNA"/>
</dbReference>
<keyword evidence="3" id="KW-1185">Reference proteome</keyword>
<organism evidence="2">
    <name type="scientific">Medioppia subpectinata</name>
    <dbReference type="NCBI Taxonomy" id="1979941"/>
    <lineage>
        <taxon>Eukaryota</taxon>
        <taxon>Metazoa</taxon>
        <taxon>Ecdysozoa</taxon>
        <taxon>Arthropoda</taxon>
        <taxon>Chelicerata</taxon>
        <taxon>Arachnida</taxon>
        <taxon>Acari</taxon>
        <taxon>Acariformes</taxon>
        <taxon>Sarcoptiformes</taxon>
        <taxon>Oribatida</taxon>
        <taxon>Brachypylina</taxon>
        <taxon>Oppioidea</taxon>
        <taxon>Oppiidae</taxon>
        <taxon>Medioppia</taxon>
    </lineage>
</organism>